<feature type="transmembrane region" description="Helical" evidence="1">
    <location>
        <begin position="34"/>
        <end position="53"/>
    </location>
</feature>
<dbReference type="InterPro" id="IPR021333">
    <property type="entry name" value="DUF2946"/>
</dbReference>
<keyword evidence="1" id="KW-0472">Membrane</keyword>
<proteinExistence type="predicted"/>
<gene>
    <name evidence="2" type="ORF">SAMN05216598_4217</name>
</gene>
<dbReference type="Pfam" id="PF11162">
    <property type="entry name" value="DUF2946"/>
    <property type="match status" value="1"/>
</dbReference>
<dbReference type="AlphaFoldDB" id="A0A1H1Y4U6"/>
<evidence type="ECO:0000313" key="3">
    <source>
        <dbReference type="Proteomes" id="UP000199524"/>
    </source>
</evidence>
<keyword evidence="1" id="KW-0812">Transmembrane</keyword>
<protein>
    <recommendedName>
        <fullName evidence="4">DUF2946 family protein</fullName>
    </recommendedName>
</protein>
<keyword evidence="1" id="KW-1133">Transmembrane helix</keyword>
<evidence type="ECO:0000256" key="1">
    <source>
        <dbReference type="SAM" id="Phobius"/>
    </source>
</evidence>
<dbReference type="Proteomes" id="UP000199524">
    <property type="component" value="Chromosome I"/>
</dbReference>
<keyword evidence="3" id="KW-1185">Reference proteome</keyword>
<organism evidence="2 3">
    <name type="scientific">Pseudomonas asplenii</name>
    <dbReference type="NCBI Taxonomy" id="53407"/>
    <lineage>
        <taxon>Bacteria</taxon>
        <taxon>Pseudomonadati</taxon>
        <taxon>Pseudomonadota</taxon>
        <taxon>Gammaproteobacteria</taxon>
        <taxon>Pseudomonadales</taxon>
        <taxon>Pseudomonadaceae</taxon>
        <taxon>Pseudomonas</taxon>
    </lineage>
</organism>
<sequence>MCHFVAPANVKRATVVNCRPMTSFIPCATLRHRAGAWLSLLAMLLVFAGPLIGQGMSQARAPQAALDDICGGPPAGIGLVAQRSPQPSSHHLALWEKCGYCSLLFQHPALADSHTTLFFAGVRPLGYPSATFSAQQAVAPVFPGARSRAPPGARA</sequence>
<reference evidence="3" key="1">
    <citation type="submission" date="2016-10" db="EMBL/GenBank/DDBJ databases">
        <authorList>
            <person name="Varghese N."/>
            <person name="Submissions S."/>
        </authorList>
    </citation>
    <scope>NUCLEOTIDE SEQUENCE [LARGE SCALE GENOMIC DNA]</scope>
    <source>
        <strain evidence="3">ATCC 23835</strain>
    </source>
</reference>
<evidence type="ECO:0000313" key="2">
    <source>
        <dbReference type="EMBL" id="SDT16249.1"/>
    </source>
</evidence>
<accession>A0A1H1Y4U6</accession>
<name>A0A1H1Y4U6_9PSED</name>
<evidence type="ECO:0008006" key="4">
    <source>
        <dbReference type="Google" id="ProtNLM"/>
    </source>
</evidence>
<dbReference type="EMBL" id="LT629777">
    <property type="protein sequence ID" value="SDT16249.1"/>
    <property type="molecule type" value="Genomic_DNA"/>
</dbReference>